<keyword evidence="3" id="KW-0472">Membrane</keyword>
<reference evidence="8 9" key="1">
    <citation type="journal article" date="2018" name="Nat. Biotechnol.">
        <title>A standardized bacterial taxonomy based on genome phylogeny substantially revises the tree of life.</title>
        <authorList>
            <person name="Parks D.H."/>
            <person name="Chuvochina M."/>
            <person name="Waite D.W."/>
            <person name="Rinke C."/>
            <person name="Skarshewski A."/>
            <person name="Chaumeil P.A."/>
            <person name="Hugenholtz P."/>
        </authorList>
    </citation>
    <scope>NUCLEOTIDE SEQUENCE [LARGE SCALE GENOMIC DNA]</scope>
    <source>
        <strain evidence="8">UBA10707</strain>
    </source>
</reference>
<dbReference type="EMBL" id="DOEK01000027">
    <property type="protein sequence ID" value="HBP29747.1"/>
    <property type="molecule type" value="Genomic_DNA"/>
</dbReference>
<evidence type="ECO:0000256" key="2">
    <source>
        <dbReference type="ARBA" id="ARBA00022448"/>
    </source>
</evidence>
<evidence type="ECO:0000256" key="4">
    <source>
        <dbReference type="ARBA" id="ARBA00022741"/>
    </source>
</evidence>
<evidence type="ECO:0000256" key="6">
    <source>
        <dbReference type="SAM" id="MobiDB-lite"/>
    </source>
</evidence>
<dbReference type="GO" id="GO:0016887">
    <property type="term" value="F:ATP hydrolysis activity"/>
    <property type="evidence" value="ECO:0007669"/>
    <property type="project" value="InterPro"/>
</dbReference>
<evidence type="ECO:0000313" key="8">
    <source>
        <dbReference type="EMBL" id="HBP29747.1"/>
    </source>
</evidence>
<protein>
    <submittedName>
        <fullName evidence="8">Sulfonate ABC transporter ATP-binding protein</fullName>
    </submittedName>
</protein>
<accession>A0A356LFI4</accession>
<dbReference type="SUPFAM" id="SSF52540">
    <property type="entry name" value="P-loop containing nucleoside triphosphate hydrolases"/>
    <property type="match status" value="1"/>
</dbReference>
<dbReference type="InterPro" id="IPR003593">
    <property type="entry name" value="AAA+_ATPase"/>
</dbReference>
<keyword evidence="5 8" id="KW-0067">ATP-binding</keyword>
<dbReference type="Pfam" id="PF00005">
    <property type="entry name" value="ABC_tran"/>
    <property type="match status" value="1"/>
</dbReference>
<feature type="compositionally biased region" description="Polar residues" evidence="6">
    <location>
        <begin position="1"/>
        <end position="10"/>
    </location>
</feature>
<sequence length="320" mass="35145">MAHALKNTSLRLAAAPEQPKQKPQLSDQNASIHLADQDSLQRGDASQEASLPEALFRAQGVSLQYQTGNAIVQATRDVSFSIYKGDRFILLGPSGCGKSSLLKAAAGFIKPQSGAFTLNGKTISGPGPDRVVVFQEFDQLAPWKTVLQNVVFALRASRTLDKVQARERAEHYLHRVGLGSFLHAYPHTLSGGMKQRVAIARALAMEPAVLLMDEPFAALDALTRRKMQEELLQLWDETRVTLMFVTHSIEEALVVGNRILLLSPHPGRVRAELNSHQFNMDSAGSEQFQAATSRIHRLLFEQLPVSESDPAVAERSHEPA</sequence>
<evidence type="ECO:0000259" key="7">
    <source>
        <dbReference type="PROSITE" id="PS50893"/>
    </source>
</evidence>
<proteinExistence type="inferred from homology"/>
<keyword evidence="2" id="KW-0813">Transport</keyword>
<evidence type="ECO:0000256" key="5">
    <source>
        <dbReference type="ARBA" id="ARBA00022840"/>
    </source>
</evidence>
<comment type="caution">
    <text evidence="8">The sequence shown here is derived from an EMBL/GenBank/DDBJ whole genome shotgun (WGS) entry which is preliminary data.</text>
</comment>
<dbReference type="GO" id="GO:0005524">
    <property type="term" value="F:ATP binding"/>
    <property type="evidence" value="ECO:0007669"/>
    <property type="project" value="UniProtKB-KW"/>
</dbReference>
<dbReference type="InterPro" id="IPR027417">
    <property type="entry name" value="P-loop_NTPase"/>
</dbReference>
<evidence type="ECO:0000313" key="9">
    <source>
        <dbReference type="Proteomes" id="UP000264036"/>
    </source>
</evidence>
<dbReference type="SMART" id="SM00382">
    <property type="entry name" value="AAA"/>
    <property type="match status" value="1"/>
</dbReference>
<feature type="domain" description="ABC transporter" evidence="7">
    <location>
        <begin position="56"/>
        <end position="289"/>
    </location>
</feature>
<feature type="region of interest" description="Disordered" evidence="6">
    <location>
        <begin position="1"/>
        <end position="29"/>
    </location>
</feature>
<dbReference type="Gene3D" id="3.40.50.300">
    <property type="entry name" value="P-loop containing nucleotide triphosphate hydrolases"/>
    <property type="match status" value="1"/>
</dbReference>
<dbReference type="PROSITE" id="PS00211">
    <property type="entry name" value="ABC_TRANSPORTER_1"/>
    <property type="match status" value="1"/>
</dbReference>
<comment type="similarity">
    <text evidence="1">Belongs to the ABC transporter superfamily.</text>
</comment>
<dbReference type="InterPro" id="IPR050166">
    <property type="entry name" value="ABC_transporter_ATP-bind"/>
</dbReference>
<dbReference type="PROSITE" id="PS50893">
    <property type="entry name" value="ABC_TRANSPORTER_2"/>
    <property type="match status" value="1"/>
</dbReference>
<dbReference type="AlphaFoldDB" id="A0A356LFI4"/>
<dbReference type="PANTHER" id="PTHR42788">
    <property type="entry name" value="TAURINE IMPORT ATP-BINDING PROTEIN-RELATED"/>
    <property type="match status" value="1"/>
</dbReference>
<evidence type="ECO:0000256" key="3">
    <source>
        <dbReference type="ARBA" id="ARBA00022475"/>
    </source>
</evidence>
<dbReference type="Proteomes" id="UP000264036">
    <property type="component" value="Unassembled WGS sequence"/>
</dbReference>
<dbReference type="PANTHER" id="PTHR42788:SF10">
    <property type="entry name" value="ABC TRANSPORTER ATP-BINDING PROTEIN"/>
    <property type="match status" value="1"/>
</dbReference>
<gene>
    <name evidence="8" type="ORF">DD666_10065</name>
</gene>
<dbReference type="InterPro" id="IPR003439">
    <property type="entry name" value="ABC_transporter-like_ATP-bd"/>
</dbReference>
<name>A0A356LFI4_9BURK</name>
<organism evidence="8 9">
    <name type="scientific">Advenella kashmirensis</name>
    <dbReference type="NCBI Taxonomy" id="310575"/>
    <lineage>
        <taxon>Bacteria</taxon>
        <taxon>Pseudomonadati</taxon>
        <taxon>Pseudomonadota</taxon>
        <taxon>Betaproteobacteria</taxon>
        <taxon>Burkholderiales</taxon>
        <taxon>Alcaligenaceae</taxon>
    </lineage>
</organism>
<keyword evidence="4" id="KW-0547">Nucleotide-binding</keyword>
<keyword evidence="3" id="KW-1003">Cell membrane</keyword>
<evidence type="ECO:0000256" key="1">
    <source>
        <dbReference type="ARBA" id="ARBA00005417"/>
    </source>
</evidence>
<dbReference type="CDD" id="cd03293">
    <property type="entry name" value="ABC_NrtD_SsuB_transporters"/>
    <property type="match status" value="1"/>
</dbReference>
<dbReference type="InterPro" id="IPR017871">
    <property type="entry name" value="ABC_transporter-like_CS"/>
</dbReference>